<dbReference type="AlphaFoldDB" id="A0AAJ0B594"/>
<evidence type="ECO:0000313" key="9">
    <source>
        <dbReference type="Proteomes" id="UP001239445"/>
    </source>
</evidence>
<dbReference type="InterPro" id="IPR023267">
    <property type="entry name" value="RCMT"/>
</dbReference>
<dbReference type="GO" id="GO:0003723">
    <property type="term" value="F:RNA binding"/>
    <property type="evidence" value="ECO:0007669"/>
    <property type="project" value="UniProtKB-UniRule"/>
</dbReference>
<proteinExistence type="inferred from homology"/>
<keyword evidence="2 5" id="KW-0808">Transferase</keyword>
<feature type="active site" description="Nucleophile" evidence="5">
    <location>
        <position position="435"/>
    </location>
</feature>
<dbReference type="InterPro" id="IPR049561">
    <property type="entry name" value="NSUN5_7_fdxn-like"/>
</dbReference>
<keyword evidence="3 5" id="KW-0949">S-adenosyl-L-methionine</keyword>
<keyword evidence="4 5" id="KW-0694">RNA-binding</keyword>
<dbReference type="PRINTS" id="PR02008">
    <property type="entry name" value="RCMTFAMILY"/>
</dbReference>
<dbReference type="EMBL" id="MU839841">
    <property type="protein sequence ID" value="KAK1751928.1"/>
    <property type="molecule type" value="Genomic_DNA"/>
</dbReference>
<feature type="domain" description="SAM-dependent MTase RsmB/NOP-type" evidence="7">
    <location>
        <begin position="139"/>
        <end position="516"/>
    </location>
</feature>
<evidence type="ECO:0000256" key="5">
    <source>
        <dbReference type="PROSITE-ProRule" id="PRU01023"/>
    </source>
</evidence>
<dbReference type="InterPro" id="IPR048889">
    <property type="entry name" value="NSUN5_RCM1_N"/>
</dbReference>
<comment type="similarity">
    <text evidence="5">Belongs to the class I-like SAM-binding methyltransferase superfamily. RsmB/NOP family.</text>
</comment>
<feature type="region of interest" description="Disordered" evidence="6">
    <location>
        <begin position="556"/>
        <end position="633"/>
    </location>
</feature>
<sequence length="633" mass="69517">MSLYHETATILSAPTTHGGTLKSRVFSPPSSQKTPLRSPPSQIYALAVESTKWSAVLSEVINATDLLRLERKLTPILALLLTHDLLMTKAGVALPATHGLRQSVERHRARLSAELVRVRIRRGCATLEELRALVEETASQKNGGRQHPRWVRVNTLRTTVDEQLESTFKGYEVVATVAEVVDSSPTKKVLCLDGNVPNLLALPQGRTADITKSEAYKGGMLILQDKASCFPAVLLDPRPDGDEDLIDGCAAPGNKTTHAAAILEARGRGATQKVFAFEKDGHKRAATLRDMVRRAGCDDFTEVFGGTDFLRVDPDADRYARVGYLLLDPSCSGSGIVGRDELPELCLPRGPNEKTTPPTTKEKKGKKRKREDENDQNEGKKEMPVMVIDDDGETTILKSQADLRTRITALATFQTAVVTHAMRFPAARRITYSTCSVYAGENEHVVLRILQSDVARQRGWRILERKEQVTGMKEWPVRGDADACGGDLTVADACIRTYRDDGRGTMGFFVAGFVRDSDSDDEEREGSPFVRDAEGRIVRDENGIPTLRATGLKAVDLDKMEGEEEEEESGSEEYYVGPEGDEDDGDGDGPYVRDAEGRIVRDAMGMPTLKSAVRGRDPEGDKDGGEEWDGFDD</sequence>
<protein>
    <submittedName>
        <fullName evidence="8">S-adenosyl-L-methionine-dependent methyltransferase</fullName>
    </submittedName>
</protein>
<reference evidence="8" key="1">
    <citation type="submission" date="2023-06" db="EMBL/GenBank/DDBJ databases">
        <title>Genome-scale phylogeny and comparative genomics of the fungal order Sordariales.</title>
        <authorList>
            <consortium name="Lawrence Berkeley National Laboratory"/>
            <person name="Hensen N."/>
            <person name="Bonometti L."/>
            <person name="Westerberg I."/>
            <person name="Brannstrom I.O."/>
            <person name="Guillou S."/>
            <person name="Cros-Aarteil S."/>
            <person name="Calhoun S."/>
            <person name="Haridas S."/>
            <person name="Kuo A."/>
            <person name="Mondo S."/>
            <person name="Pangilinan J."/>
            <person name="Riley R."/>
            <person name="Labutti K."/>
            <person name="Andreopoulos B."/>
            <person name="Lipzen A."/>
            <person name="Chen C."/>
            <person name="Yanf M."/>
            <person name="Daum C."/>
            <person name="Ng V."/>
            <person name="Clum A."/>
            <person name="Steindorff A."/>
            <person name="Ohm R."/>
            <person name="Martin F."/>
            <person name="Silar P."/>
            <person name="Natvig D."/>
            <person name="Lalanne C."/>
            <person name="Gautier V."/>
            <person name="Ament-Velasquez S.L."/>
            <person name="Kruys A."/>
            <person name="Hutchinson M.I."/>
            <person name="Powell A.J."/>
            <person name="Barry K."/>
            <person name="Miller A.N."/>
            <person name="Grigoriev I.V."/>
            <person name="Debuchy R."/>
            <person name="Gladieux P."/>
            <person name="Thoren M.H."/>
            <person name="Johannesson H."/>
        </authorList>
    </citation>
    <scope>NUCLEOTIDE SEQUENCE</scope>
    <source>
        <strain evidence="8">PSN4</strain>
    </source>
</reference>
<dbReference type="GO" id="GO:0008173">
    <property type="term" value="F:RNA methyltransferase activity"/>
    <property type="evidence" value="ECO:0007669"/>
    <property type="project" value="InterPro"/>
</dbReference>
<dbReference type="GO" id="GO:0005730">
    <property type="term" value="C:nucleolus"/>
    <property type="evidence" value="ECO:0007669"/>
    <property type="project" value="TreeGrafter"/>
</dbReference>
<keyword evidence="9" id="KW-1185">Reference proteome</keyword>
<dbReference type="GO" id="GO:0070475">
    <property type="term" value="P:rRNA base methylation"/>
    <property type="evidence" value="ECO:0007669"/>
    <property type="project" value="TreeGrafter"/>
</dbReference>
<evidence type="ECO:0000256" key="6">
    <source>
        <dbReference type="SAM" id="MobiDB-lite"/>
    </source>
</evidence>
<feature type="compositionally biased region" description="Acidic residues" evidence="6">
    <location>
        <begin position="561"/>
        <end position="571"/>
    </location>
</feature>
<comment type="caution">
    <text evidence="5">Lacks conserved residue(s) required for the propagation of feature annotation.</text>
</comment>
<evidence type="ECO:0000313" key="8">
    <source>
        <dbReference type="EMBL" id="KAK1751928.1"/>
    </source>
</evidence>
<dbReference type="InterPro" id="IPR029063">
    <property type="entry name" value="SAM-dependent_MTases_sf"/>
</dbReference>
<feature type="binding site" evidence="5">
    <location>
        <position position="308"/>
    </location>
    <ligand>
        <name>S-adenosyl-L-methionine</name>
        <dbReference type="ChEBI" id="CHEBI:59789"/>
    </ligand>
</feature>
<dbReference type="SUPFAM" id="SSF53335">
    <property type="entry name" value="S-adenosyl-L-methionine-dependent methyltransferases"/>
    <property type="match status" value="1"/>
</dbReference>
<dbReference type="InterPro" id="IPR001678">
    <property type="entry name" value="MeTrfase_RsmB-F_NOP2_dom"/>
</dbReference>
<feature type="region of interest" description="Disordered" evidence="6">
    <location>
        <begin position="342"/>
        <end position="382"/>
    </location>
</feature>
<evidence type="ECO:0000256" key="1">
    <source>
        <dbReference type="ARBA" id="ARBA00022603"/>
    </source>
</evidence>
<name>A0AAJ0B594_9PEZI</name>
<dbReference type="Pfam" id="PF21153">
    <property type="entry name" value="NSUN5_N"/>
    <property type="match status" value="1"/>
</dbReference>
<dbReference type="Pfam" id="PF01189">
    <property type="entry name" value="Methyltr_RsmB-F"/>
    <property type="match status" value="1"/>
</dbReference>
<evidence type="ECO:0000256" key="3">
    <source>
        <dbReference type="ARBA" id="ARBA00022691"/>
    </source>
</evidence>
<dbReference type="Proteomes" id="UP001239445">
    <property type="component" value="Unassembled WGS sequence"/>
</dbReference>
<feature type="binding site" evidence="5">
    <location>
        <position position="328"/>
    </location>
    <ligand>
        <name>S-adenosyl-L-methionine</name>
        <dbReference type="ChEBI" id="CHEBI:59789"/>
    </ligand>
</feature>
<dbReference type="Gene3D" id="3.40.50.150">
    <property type="entry name" value="Vaccinia Virus protein VP39"/>
    <property type="match status" value="1"/>
</dbReference>
<accession>A0AAJ0B594</accession>
<feature type="region of interest" description="Disordered" evidence="6">
    <location>
        <begin position="14"/>
        <end position="39"/>
    </location>
</feature>
<feature type="compositionally biased region" description="Basic and acidic residues" evidence="6">
    <location>
        <begin position="591"/>
        <end position="601"/>
    </location>
</feature>
<evidence type="ECO:0000256" key="2">
    <source>
        <dbReference type="ARBA" id="ARBA00022679"/>
    </source>
</evidence>
<feature type="compositionally biased region" description="Polar residues" evidence="6">
    <location>
        <begin position="28"/>
        <end position="39"/>
    </location>
</feature>
<keyword evidence="1 5" id="KW-0489">Methyltransferase</keyword>
<feature type="binding site" evidence="5">
    <location>
        <begin position="249"/>
        <end position="255"/>
    </location>
    <ligand>
        <name>S-adenosyl-L-methionine</name>
        <dbReference type="ChEBI" id="CHEBI:59789"/>
    </ligand>
</feature>
<evidence type="ECO:0000256" key="4">
    <source>
        <dbReference type="ARBA" id="ARBA00022884"/>
    </source>
</evidence>
<dbReference type="PANTHER" id="PTHR22807:SF4">
    <property type="entry name" value="28S RRNA (CYTOSINE-C(5))-METHYLTRANSFERASE"/>
    <property type="match status" value="1"/>
</dbReference>
<comment type="caution">
    <text evidence="8">The sequence shown here is derived from an EMBL/GenBank/DDBJ whole genome shotgun (WGS) entry which is preliminary data.</text>
</comment>
<dbReference type="PROSITE" id="PS51686">
    <property type="entry name" value="SAM_MT_RSMB_NOP"/>
    <property type="match status" value="1"/>
</dbReference>
<dbReference type="FunFam" id="3.30.70.1170:FF:000006">
    <property type="entry name" value="NOL1/NOP2/Sun domain family protein"/>
    <property type="match status" value="1"/>
</dbReference>
<dbReference type="PANTHER" id="PTHR22807">
    <property type="entry name" value="NOP2 YEAST -RELATED NOL1/NOP2/FMU SUN DOMAIN-CONTAINING"/>
    <property type="match status" value="1"/>
</dbReference>
<dbReference type="Pfam" id="PF21148">
    <property type="entry name" value="NSUN5_fdxn-like"/>
    <property type="match status" value="1"/>
</dbReference>
<evidence type="ECO:0000259" key="7">
    <source>
        <dbReference type="PROSITE" id="PS51686"/>
    </source>
</evidence>
<organism evidence="8 9">
    <name type="scientific">Echria macrotheca</name>
    <dbReference type="NCBI Taxonomy" id="438768"/>
    <lineage>
        <taxon>Eukaryota</taxon>
        <taxon>Fungi</taxon>
        <taxon>Dikarya</taxon>
        <taxon>Ascomycota</taxon>
        <taxon>Pezizomycotina</taxon>
        <taxon>Sordariomycetes</taxon>
        <taxon>Sordariomycetidae</taxon>
        <taxon>Sordariales</taxon>
        <taxon>Schizotheciaceae</taxon>
        <taxon>Echria</taxon>
    </lineage>
</organism>
<dbReference type="InterPro" id="IPR049560">
    <property type="entry name" value="MeTrfase_RsmB-F_NOP2_cat"/>
</dbReference>
<dbReference type="Gene3D" id="3.30.70.1170">
    <property type="entry name" value="Sun protein, domain 3"/>
    <property type="match status" value="1"/>
</dbReference>
<gene>
    <name evidence="8" type="ORF">QBC47DRAFT_391463</name>
</gene>
<feature type="compositionally biased region" description="Basic and acidic residues" evidence="6">
    <location>
        <begin position="614"/>
        <end position="625"/>
    </location>
</feature>